<protein>
    <submittedName>
        <fullName evidence="2">Uncharacterized protein</fullName>
    </submittedName>
</protein>
<evidence type="ECO:0000256" key="1">
    <source>
        <dbReference type="SAM" id="MobiDB-lite"/>
    </source>
</evidence>
<dbReference type="EMBL" id="CM004483">
    <property type="protein sequence ID" value="OCT60355.1"/>
    <property type="molecule type" value="Genomic_DNA"/>
</dbReference>
<dbReference type="Proteomes" id="UP000694892">
    <property type="component" value="Chromosome 9_10S"/>
</dbReference>
<evidence type="ECO:0000313" key="3">
    <source>
        <dbReference type="Proteomes" id="UP000694892"/>
    </source>
</evidence>
<organism evidence="2 3">
    <name type="scientific">Xenopus laevis</name>
    <name type="common">African clawed frog</name>
    <dbReference type="NCBI Taxonomy" id="8355"/>
    <lineage>
        <taxon>Eukaryota</taxon>
        <taxon>Metazoa</taxon>
        <taxon>Chordata</taxon>
        <taxon>Craniata</taxon>
        <taxon>Vertebrata</taxon>
        <taxon>Euteleostomi</taxon>
        <taxon>Amphibia</taxon>
        <taxon>Batrachia</taxon>
        <taxon>Anura</taxon>
        <taxon>Pipoidea</taxon>
        <taxon>Pipidae</taxon>
        <taxon>Xenopodinae</taxon>
        <taxon>Xenopus</taxon>
        <taxon>Xenopus</taxon>
    </lineage>
</organism>
<proteinExistence type="predicted"/>
<feature type="region of interest" description="Disordered" evidence="1">
    <location>
        <begin position="46"/>
        <end position="66"/>
    </location>
</feature>
<dbReference type="AlphaFoldDB" id="A0A974BT67"/>
<feature type="compositionally biased region" description="Polar residues" evidence="1">
    <location>
        <begin position="57"/>
        <end position="66"/>
    </location>
</feature>
<gene>
    <name evidence="2" type="ORF">XELAEV_18046371mg</name>
</gene>
<name>A0A974BT67_XENLA</name>
<sequence length="66" mass="7420">MRERPVQLNRGGRLYRTNRTQDHEAKKLGVLTLRAEPSLYFDPSTALYGQGGRADPENTTNSLSQS</sequence>
<evidence type="ECO:0000313" key="2">
    <source>
        <dbReference type="EMBL" id="OCT60355.1"/>
    </source>
</evidence>
<reference evidence="3" key="1">
    <citation type="journal article" date="2016" name="Nature">
        <title>Genome evolution in the allotetraploid frog Xenopus laevis.</title>
        <authorList>
            <person name="Session A.M."/>
            <person name="Uno Y."/>
            <person name="Kwon T."/>
            <person name="Chapman J.A."/>
            <person name="Toyoda A."/>
            <person name="Takahashi S."/>
            <person name="Fukui A."/>
            <person name="Hikosaka A."/>
            <person name="Suzuki A."/>
            <person name="Kondo M."/>
            <person name="van Heeringen S.J."/>
            <person name="Quigley I."/>
            <person name="Heinz S."/>
            <person name="Ogino H."/>
            <person name="Ochi H."/>
            <person name="Hellsten U."/>
            <person name="Lyons J.B."/>
            <person name="Simakov O."/>
            <person name="Putnam N."/>
            <person name="Stites J."/>
            <person name="Kuroki Y."/>
            <person name="Tanaka T."/>
            <person name="Michiue T."/>
            <person name="Watanabe M."/>
            <person name="Bogdanovic O."/>
            <person name="Lister R."/>
            <person name="Georgiou G."/>
            <person name="Paranjpe S.S."/>
            <person name="van Kruijsbergen I."/>
            <person name="Shu S."/>
            <person name="Carlson J."/>
            <person name="Kinoshita T."/>
            <person name="Ohta Y."/>
            <person name="Mawaribuchi S."/>
            <person name="Jenkins J."/>
            <person name="Grimwood J."/>
            <person name="Schmutz J."/>
            <person name="Mitros T."/>
            <person name="Mozaffari S.V."/>
            <person name="Suzuki Y."/>
            <person name="Haramoto Y."/>
            <person name="Yamamoto T.S."/>
            <person name="Takagi C."/>
            <person name="Heald R."/>
            <person name="Miller K."/>
            <person name="Haudenschild C."/>
            <person name="Kitzman J."/>
            <person name="Nakayama T."/>
            <person name="Izutsu Y."/>
            <person name="Robert J."/>
            <person name="Fortriede J."/>
            <person name="Burns K."/>
            <person name="Lotay V."/>
            <person name="Karimi K."/>
            <person name="Yasuoka Y."/>
            <person name="Dichmann D.S."/>
            <person name="Flajnik M.F."/>
            <person name="Houston D.W."/>
            <person name="Shendure J."/>
            <person name="DuPasquier L."/>
            <person name="Vize P.D."/>
            <person name="Zorn A.M."/>
            <person name="Ito M."/>
            <person name="Marcotte E.M."/>
            <person name="Wallingford J.B."/>
            <person name="Ito Y."/>
            <person name="Asashima M."/>
            <person name="Ueno N."/>
            <person name="Matsuda Y."/>
            <person name="Veenstra G.J."/>
            <person name="Fujiyama A."/>
            <person name="Harland R.M."/>
            <person name="Taira M."/>
            <person name="Rokhsar D.S."/>
        </authorList>
    </citation>
    <scope>NUCLEOTIDE SEQUENCE [LARGE SCALE GENOMIC DNA]</scope>
    <source>
        <strain evidence="3">J</strain>
    </source>
</reference>
<accession>A0A974BT67</accession>